<dbReference type="SUPFAM" id="SSF54637">
    <property type="entry name" value="Thioesterase/thiol ester dehydrase-isomerase"/>
    <property type="match status" value="1"/>
</dbReference>
<protein>
    <submittedName>
        <fullName evidence="1">3-hydroxyacyl-ACP dehydratase</fullName>
    </submittedName>
</protein>
<evidence type="ECO:0000313" key="2">
    <source>
        <dbReference type="Proteomes" id="UP001200145"/>
    </source>
</evidence>
<keyword evidence="2" id="KW-1185">Reference proteome</keyword>
<gene>
    <name evidence="1" type="ORF">L0U88_13795</name>
</gene>
<dbReference type="EMBL" id="JAKEVY010000003">
    <property type="protein sequence ID" value="MCF1715706.1"/>
    <property type="molecule type" value="Genomic_DNA"/>
</dbReference>
<organism evidence="1 2">
    <name type="scientific">Flavihumibacter fluminis</name>
    <dbReference type="NCBI Taxonomy" id="2909236"/>
    <lineage>
        <taxon>Bacteria</taxon>
        <taxon>Pseudomonadati</taxon>
        <taxon>Bacteroidota</taxon>
        <taxon>Chitinophagia</taxon>
        <taxon>Chitinophagales</taxon>
        <taxon>Chitinophagaceae</taxon>
        <taxon>Flavihumibacter</taxon>
    </lineage>
</organism>
<dbReference type="RefSeq" id="WP_234866655.1">
    <property type="nucleotide sequence ID" value="NZ_JAKEVY010000003.1"/>
</dbReference>
<comment type="caution">
    <text evidence="1">The sequence shown here is derived from an EMBL/GenBank/DDBJ whole genome shotgun (WGS) entry which is preliminary data.</text>
</comment>
<proteinExistence type="predicted"/>
<dbReference type="Pfam" id="PF22817">
    <property type="entry name" value="ApeP-like"/>
    <property type="match status" value="1"/>
</dbReference>
<name>A0ABS9BM50_9BACT</name>
<dbReference type="InterPro" id="IPR029069">
    <property type="entry name" value="HotDog_dom_sf"/>
</dbReference>
<dbReference type="InterPro" id="IPR016776">
    <property type="entry name" value="ApeP-like_dehydratase"/>
</dbReference>
<dbReference type="Proteomes" id="UP001200145">
    <property type="component" value="Unassembled WGS sequence"/>
</dbReference>
<accession>A0ABS9BM50</accession>
<sequence>MILLSKDQLASILPQRPPFVMIDALVADDPFSTETSFEILPSNILTHNGKATAALLVENIAQTAAAGAGYKALQGNGPVLVGFIGAIKNLEIHSLPEVGAQLKTITRQVNAVFNVSIVEGTVYRDDQLLASCEMKIFLQEPKS</sequence>
<reference evidence="1 2" key="1">
    <citation type="submission" date="2022-01" db="EMBL/GenBank/DDBJ databases">
        <title>Flavihumibacter sp. nov., isolated from sediment of a river.</title>
        <authorList>
            <person name="Liu H."/>
        </authorList>
    </citation>
    <scope>NUCLEOTIDE SEQUENCE [LARGE SCALE GENOMIC DNA]</scope>
    <source>
        <strain evidence="1 2">RY-1</strain>
    </source>
</reference>
<evidence type="ECO:0000313" key="1">
    <source>
        <dbReference type="EMBL" id="MCF1715706.1"/>
    </source>
</evidence>
<dbReference type="Gene3D" id="3.10.129.10">
    <property type="entry name" value="Hotdog Thioesterase"/>
    <property type="match status" value="1"/>
</dbReference>